<keyword evidence="2" id="KW-1133">Transmembrane helix</keyword>
<feature type="region of interest" description="Disordered" evidence="1">
    <location>
        <begin position="196"/>
        <end position="236"/>
    </location>
</feature>
<dbReference type="RefSeq" id="XP_014554213.1">
    <property type="nucleotide sequence ID" value="XM_014698727.1"/>
</dbReference>
<dbReference type="GeneID" id="26256769"/>
<name>W7EG08_BIPV3</name>
<evidence type="ECO:0000313" key="3">
    <source>
        <dbReference type="EMBL" id="EUN24635.1"/>
    </source>
</evidence>
<protein>
    <submittedName>
        <fullName evidence="3">Uncharacterized protein</fullName>
    </submittedName>
</protein>
<evidence type="ECO:0000256" key="1">
    <source>
        <dbReference type="SAM" id="MobiDB-lite"/>
    </source>
</evidence>
<dbReference type="EMBL" id="KI968764">
    <property type="protein sequence ID" value="EUN24635.1"/>
    <property type="molecule type" value="Genomic_DNA"/>
</dbReference>
<sequence length="236" mass="26022">MSPTQSKLATYELPLRVLTLLTTAISLPLLIATTIVSLNYHVWWRYRPVTAFCFGYIPLALTAFASARTLIHHRRYGRMPQASFKLVDGVAFIAYVSILTAIWAVEIGNLERPGFGLLAGYTTAPMIVNMLIHGYIFALNARSVASLFMAAQVHKCPNCHSSFTARAPQVEERKQSGEGYSLLRGEDYLDVDADAVHYTDGSSGPSDAQMLHPDNESKGEPKSESKEEGKKVIIDV</sequence>
<dbReference type="OrthoDB" id="5241710at2759"/>
<organism evidence="3 4">
    <name type="scientific">Bipolaris victoriae (strain FI3)</name>
    <name type="common">Victoria blight of oats agent</name>
    <name type="synonym">Cochliobolus victoriae</name>
    <dbReference type="NCBI Taxonomy" id="930091"/>
    <lineage>
        <taxon>Eukaryota</taxon>
        <taxon>Fungi</taxon>
        <taxon>Dikarya</taxon>
        <taxon>Ascomycota</taxon>
        <taxon>Pezizomycotina</taxon>
        <taxon>Dothideomycetes</taxon>
        <taxon>Pleosporomycetidae</taxon>
        <taxon>Pleosporales</taxon>
        <taxon>Pleosporineae</taxon>
        <taxon>Pleosporaceae</taxon>
        <taxon>Bipolaris</taxon>
    </lineage>
</organism>
<feature type="transmembrane region" description="Helical" evidence="2">
    <location>
        <begin position="117"/>
        <end position="139"/>
    </location>
</feature>
<accession>W7EG08</accession>
<feature type="transmembrane region" description="Helical" evidence="2">
    <location>
        <begin position="20"/>
        <end position="43"/>
    </location>
</feature>
<feature type="transmembrane region" description="Helical" evidence="2">
    <location>
        <begin position="49"/>
        <end position="71"/>
    </location>
</feature>
<proteinExistence type="predicted"/>
<gene>
    <name evidence="3" type="ORF">COCVIDRAFT_39881</name>
</gene>
<feature type="compositionally biased region" description="Basic and acidic residues" evidence="1">
    <location>
        <begin position="213"/>
        <end position="236"/>
    </location>
</feature>
<dbReference type="AlphaFoldDB" id="W7EG08"/>
<feature type="transmembrane region" description="Helical" evidence="2">
    <location>
        <begin position="83"/>
        <end position="105"/>
    </location>
</feature>
<keyword evidence="2" id="KW-0472">Membrane</keyword>
<keyword evidence="4" id="KW-1185">Reference proteome</keyword>
<evidence type="ECO:0000256" key="2">
    <source>
        <dbReference type="SAM" id="Phobius"/>
    </source>
</evidence>
<evidence type="ECO:0000313" key="4">
    <source>
        <dbReference type="Proteomes" id="UP000054337"/>
    </source>
</evidence>
<keyword evidence="2" id="KW-0812">Transmembrane</keyword>
<reference evidence="3 4" key="1">
    <citation type="journal article" date="2013" name="PLoS Genet.">
        <title>Comparative genome structure, secondary metabolite, and effector coding capacity across Cochliobolus pathogens.</title>
        <authorList>
            <person name="Condon B.J."/>
            <person name="Leng Y."/>
            <person name="Wu D."/>
            <person name="Bushley K.E."/>
            <person name="Ohm R.A."/>
            <person name="Otillar R."/>
            <person name="Martin J."/>
            <person name="Schackwitz W."/>
            <person name="Grimwood J."/>
            <person name="MohdZainudin N."/>
            <person name="Xue C."/>
            <person name="Wang R."/>
            <person name="Manning V.A."/>
            <person name="Dhillon B."/>
            <person name="Tu Z.J."/>
            <person name="Steffenson B.J."/>
            <person name="Salamov A."/>
            <person name="Sun H."/>
            <person name="Lowry S."/>
            <person name="LaButti K."/>
            <person name="Han J."/>
            <person name="Copeland A."/>
            <person name="Lindquist E."/>
            <person name="Barry K."/>
            <person name="Schmutz J."/>
            <person name="Baker S.E."/>
            <person name="Ciuffetti L.M."/>
            <person name="Grigoriev I.V."/>
            <person name="Zhong S."/>
            <person name="Turgeon B.G."/>
        </authorList>
    </citation>
    <scope>NUCLEOTIDE SEQUENCE [LARGE SCALE GENOMIC DNA]</scope>
    <source>
        <strain evidence="3 4">FI3</strain>
    </source>
</reference>
<dbReference type="Proteomes" id="UP000054337">
    <property type="component" value="Unassembled WGS sequence"/>
</dbReference>
<dbReference type="HOGENOM" id="CLU_1294835_0_0_1"/>